<feature type="transmembrane region" description="Helical" evidence="1">
    <location>
        <begin position="909"/>
        <end position="927"/>
    </location>
</feature>
<dbReference type="InterPro" id="IPR001036">
    <property type="entry name" value="Acrflvin-R"/>
</dbReference>
<feature type="transmembrane region" description="Helical" evidence="1">
    <location>
        <begin position="361"/>
        <end position="380"/>
    </location>
</feature>
<dbReference type="PANTHER" id="PTHR32063">
    <property type="match status" value="1"/>
</dbReference>
<comment type="caution">
    <text evidence="2">The sequence shown here is derived from an EMBL/GenBank/DDBJ whole genome shotgun (WGS) entry which is preliminary data.</text>
</comment>
<dbReference type="EMBL" id="JAHDTB010000015">
    <property type="protein sequence ID" value="MBW8289147.1"/>
    <property type="molecule type" value="Genomic_DNA"/>
</dbReference>
<dbReference type="SUPFAM" id="SSF82714">
    <property type="entry name" value="Multidrug efflux transporter AcrB TolC docking domain, DN and DC subdomains"/>
    <property type="match status" value="1"/>
</dbReference>
<proteinExistence type="predicted"/>
<sequence length="1059" mass="113230">MWIVETALKRPYTFIVMAIIILLATPLAIMRTPVDVLPEIDIPVISVIWGYGGLPPQQMADRITQIHERVLTTTVNDIEHIESQSLSGIAIIKIFFQPGVNIQTAIAQVVAVSQAVVKQMPPGATAPLIIKYTASSVPVIQLGLSSKTLSEQDVFDTAVNTLRPQLVTIPGVAITYPYGGKVRLLSVDLDTRAIAAKGLTPADVVNAVNAQNLALPSGTAKIGGTEYDVALNGSPDTIAGLNNIPVKTTNGATVFLREVAHVRDGFSPQTNIVKQNGQRGLMMSIYKNGGASTLDVVGHLKEKLPGLLPLLPKGIQVSLLADQSIFVKTAVEGVIHEALVAAALTAVMLLLFLGNWRTTSIIAVSIPLSIFSSIVALHAIGETINVMTLGGLALAVGILVDDATVTIENIERHLHMGSPLYTAILDGAGEIAIPAFVSTLCICIVFVPMFFLEGVARYLFVPMAEAVVFAMLASYVLSRTLVPTLALLLMGHQHRGGRVDAWIHRVHERFNARFERLRETYVHLLSHLLTHRKRFIAGFLGFCLASCALYLLLGRDLFPEVDTGQIKLHVRAPTGTRIENTAILADQVDAEIRKAIPPEDLDSIIDNIGLPYSGINLSYSNSGTIGTLDDEVLISLKPGHRPSAGYVDALPKALEKRFPGVEFFFQPADIITQILNFGSPAAIDVQIVGKSQADNAAFAGRLLTRIQAVPGAADVHVHQRLDAPSIRLNMDRTRLQGMGIAPFDVAQNLLLPLSGSQQTQPAFWLNPANSIVYNMQAQTPQYQIGTLDQLMQLPINPPGGHAASQQTLGNLVTAAPGREAAIVTRYNILPSIDIYASARGRDLGSVAAAIQRIIDEEKAHLPKGSQIHMRGQVETMQSSYLGLSVGILGAIVLVYLLIVVNFQSWLDPFIIVSALPAALAGIAWMLILTGTDLSVPALTGAIMTMGVATANSILVVSFARQRLDEGLPPLSAALEAGATRLRPVLMTALAMIIGMIPMAIGFGEGAEQNAPLGRAVIGGLLFATVSTLLFVPVVFASFHRHLAKRKQQAADAPAAAQDA</sequence>
<feature type="transmembrane region" description="Helical" evidence="1">
    <location>
        <begin position="984"/>
        <end position="1003"/>
    </location>
</feature>
<dbReference type="GeneID" id="89684486"/>
<evidence type="ECO:0000313" key="2">
    <source>
        <dbReference type="EMBL" id="MBW8289147.1"/>
    </source>
</evidence>
<keyword evidence="1" id="KW-0812">Transmembrane</keyword>
<keyword evidence="3" id="KW-1185">Reference proteome</keyword>
<feature type="transmembrane region" description="Helical" evidence="1">
    <location>
        <begin position="386"/>
        <end position="410"/>
    </location>
</feature>
<dbReference type="Gene3D" id="3.30.70.1440">
    <property type="entry name" value="Multidrug efflux transporter AcrB pore domain"/>
    <property type="match status" value="1"/>
</dbReference>
<keyword evidence="1" id="KW-1133">Transmembrane helix</keyword>
<dbReference type="SUPFAM" id="SSF82866">
    <property type="entry name" value="Multidrug efflux transporter AcrB transmembrane domain"/>
    <property type="match status" value="2"/>
</dbReference>
<feature type="transmembrane region" description="Helical" evidence="1">
    <location>
        <begin position="1015"/>
        <end position="1038"/>
    </location>
</feature>
<feature type="transmembrane region" description="Helical" evidence="1">
    <location>
        <begin position="334"/>
        <end position="354"/>
    </location>
</feature>
<feature type="transmembrane region" description="Helical" evidence="1">
    <location>
        <begin position="933"/>
        <end position="959"/>
    </location>
</feature>
<dbReference type="PANTHER" id="PTHR32063:SF8">
    <property type="entry name" value="CATION EFFLUX PROTEIN"/>
    <property type="match status" value="1"/>
</dbReference>
<accession>A0ABS7FGH9</accession>
<name>A0ABS7FGH9_9NEIS</name>
<feature type="transmembrane region" description="Helical" evidence="1">
    <location>
        <begin position="12"/>
        <end position="30"/>
    </location>
</feature>
<dbReference type="Gene3D" id="3.30.70.1430">
    <property type="entry name" value="Multidrug efflux transporter AcrB pore domain"/>
    <property type="match status" value="2"/>
</dbReference>
<feature type="transmembrane region" description="Helical" evidence="1">
    <location>
        <begin position="535"/>
        <end position="553"/>
    </location>
</feature>
<reference evidence="2 3" key="1">
    <citation type="submission" date="2021-05" db="EMBL/GenBank/DDBJ databases">
        <title>Draft Whole Genome Sequencing Of Biosensor Chromobacterium violaceum Strain CV026 Reveals A Regulatory RNA In Chromobacterium violaceum Phenotype Regulatory Network.</title>
        <authorList>
            <person name="Hong K.W."/>
            <person name="Chan K.G."/>
            <person name="Chang C.-Y."/>
        </authorList>
    </citation>
    <scope>NUCLEOTIDE SEQUENCE [LARGE SCALE GENOMIC DNA]</scope>
    <source>
        <strain evidence="2 3">ATCC 31532</strain>
    </source>
</reference>
<dbReference type="Gene3D" id="1.20.1640.10">
    <property type="entry name" value="Multidrug efflux transporter AcrB transmembrane domain"/>
    <property type="match status" value="2"/>
</dbReference>
<evidence type="ECO:0000256" key="1">
    <source>
        <dbReference type="SAM" id="Phobius"/>
    </source>
</evidence>
<dbReference type="RefSeq" id="WP_043578561.1">
    <property type="nucleotide sequence ID" value="NZ_CP142381.1"/>
</dbReference>
<keyword evidence="1" id="KW-0472">Membrane</keyword>
<dbReference type="InterPro" id="IPR027463">
    <property type="entry name" value="AcrB_DN_DC_subdom"/>
</dbReference>
<organism evidence="2 3">
    <name type="scientific">Chromobacterium subtsugae</name>
    <dbReference type="NCBI Taxonomy" id="251747"/>
    <lineage>
        <taxon>Bacteria</taxon>
        <taxon>Pseudomonadati</taxon>
        <taxon>Pseudomonadota</taxon>
        <taxon>Betaproteobacteria</taxon>
        <taxon>Neisseriales</taxon>
        <taxon>Chromobacteriaceae</taxon>
        <taxon>Chromobacterium</taxon>
    </lineage>
</organism>
<gene>
    <name evidence="2" type="ORF">KIF53_16050</name>
</gene>
<dbReference type="SUPFAM" id="SSF82693">
    <property type="entry name" value="Multidrug efflux transporter AcrB pore domain, PN1, PN2, PC1 and PC2 subdomains"/>
    <property type="match status" value="2"/>
</dbReference>
<dbReference type="Proteomes" id="UP000711178">
    <property type="component" value="Unassembled WGS sequence"/>
</dbReference>
<feature type="transmembrane region" description="Helical" evidence="1">
    <location>
        <begin position="880"/>
        <end position="902"/>
    </location>
</feature>
<dbReference type="Gene3D" id="3.30.2090.10">
    <property type="entry name" value="Multidrug efflux transporter AcrB TolC docking domain, DN and DC subdomains"/>
    <property type="match status" value="2"/>
</dbReference>
<dbReference type="PRINTS" id="PR00702">
    <property type="entry name" value="ACRIFLAVINRP"/>
</dbReference>
<evidence type="ECO:0000313" key="3">
    <source>
        <dbReference type="Proteomes" id="UP000711178"/>
    </source>
</evidence>
<feature type="transmembrane region" description="Helical" evidence="1">
    <location>
        <begin position="431"/>
        <end position="452"/>
    </location>
</feature>
<protein>
    <submittedName>
        <fullName evidence="2">Efflux RND transporter permease subunit</fullName>
    </submittedName>
</protein>
<dbReference type="Pfam" id="PF00873">
    <property type="entry name" value="ACR_tran"/>
    <property type="match status" value="1"/>
</dbReference>
<dbReference type="Gene3D" id="3.30.70.1320">
    <property type="entry name" value="Multidrug efflux transporter AcrB pore domain like"/>
    <property type="match status" value="1"/>
</dbReference>